<dbReference type="InterPro" id="IPR049326">
    <property type="entry name" value="Rhodopsin_dom_fungi"/>
</dbReference>
<comment type="subcellular location">
    <subcellularLocation>
        <location evidence="1">Membrane</location>
        <topology evidence="1">Multi-pass membrane protein</topology>
    </subcellularLocation>
</comment>
<keyword evidence="3 7" id="KW-1133">Transmembrane helix</keyword>
<evidence type="ECO:0000313" key="9">
    <source>
        <dbReference type="EMBL" id="KAJ2929435.1"/>
    </source>
</evidence>
<dbReference type="Proteomes" id="UP001140091">
    <property type="component" value="Unassembled WGS sequence"/>
</dbReference>
<dbReference type="Pfam" id="PF20684">
    <property type="entry name" value="Fung_rhodopsin"/>
    <property type="match status" value="1"/>
</dbReference>
<reference evidence="9" key="1">
    <citation type="submission" date="2022-06" db="EMBL/GenBank/DDBJ databases">
        <title>Genome Sequence of Candolleomyces eurysporus.</title>
        <authorList>
            <person name="Buettner E."/>
        </authorList>
    </citation>
    <scope>NUCLEOTIDE SEQUENCE</scope>
    <source>
        <strain evidence="9">VTCC 930004</strain>
    </source>
</reference>
<sequence length="362" mass="39892">MDGVPPLIAIARKVGWALGCTGVALTCFRLWDRQRTGRLWWDDCWAFICMLFVIAFMTSFGIYFDDPITWSARISILFTVIRLQYGRIRVIFGLIAVLFGLMWAILEAQLLWTCEGNTEWKYTELPQCHLGFPVALAQLITAIITDAVLISAPIYMVFKSSGLSLAQKIRLTALFSTTMITTVVSLTHGYMILRVAGVQEGLAAIIEATVSLIIANLSVIIAFFFRITTEDTTPTGPAFATNRLGSALDPEAAGGTAPVLTNANFTALFRRHNIPNAPALPVTSTFLTDDGKRIRYENASLGDRSQGSYELGGEGMTKSRENEMYTYSSSQPGMNTTATDPSGYSRSVPYCDTEESYVTRSR</sequence>
<keyword evidence="4 7" id="KW-0472">Membrane</keyword>
<dbReference type="PANTHER" id="PTHR33048">
    <property type="entry name" value="PTH11-LIKE INTEGRAL MEMBRANE PROTEIN (AFU_ORTHOLOGUE AFUA_5G11245)"/>
    <property type="match status" value="1"/>
</dbReference>
<feature type="region of interest" description="Disordered" evidence="6">
    <location>
        <begin position="325"/>
        <end position="362"/>
    </location>
</feature>
<feature type="non-terminal residue" evidence="9">
    <location>
        <position position="1"/>
    </location>
</feature>
<comment type="caution">
    <text evidence="9">The sequence shown here is derived from an EMBL/GenBank/DDBJ whole genome shotgun (WGS) entry which is preliminary data.</text>
</comment>
<feature type="transmembrane region" description="Helical" evidence="7">
    <location>
        <begin position="14"/>
        <end position="32"/>
    </location>
</feature>
<evidence type="ECO:0000313" key="10">
    <source>
        <dbReference type="Proteomes" id="UP001140091"/>
    </source>
</evidence>
<feature type="transmembrane region" description="Helical" evidence="7">
    <location>
        <begin position="70"/>
        <end position="85"/>
    </location>
</feature>
<name>A0A9W8MEW6_9AGAR</name>
<evidence type="ECO:0000259" key="8">
    <source>
        <dbReference type="Pfam" id="PF20684"/>
    </source>
</evidence>
<feature type="transmembrane region" description="Helical" evidence="7">
    <location>
        <begin position="44"/>
        <end position="64"/>
    </location>
</feature>
<evidence type="ECO:0000256" key="5">
    <source>
        <dbReference type="ARBA" id="ARBA00038359"/>
    </source>
</evidence>
<organism evidence="9 10">
    <name type="scientific">Candolleomyces eurysporus</name>
    <dbReference type="NCBI Taxonomy" id="2828524"/>
    <lineage>
        <taxon>Eukaryota</taxon>
        <taxon>Fungi</taxon>
        <taxon>Dikarya</taxon>
        <taxon>Basidiomycota</taxon>
        <taxon>Agaricomycotina</taxon>
        <taxon>Agaricomycetes</taxon>
        <taxon>Agaricomycetidae</taxon>
        <taxon>Agaricales</taxon>
        <taxon>Agaricineae</taxon>
        <taxon>Psathyrellaceae</taxon>
        <taxon>Candolleomyces</taxon>
    </lineage>
</organism>
<dbReference type="EMBL" id="JANBPK010000874">
    <property type="protein sequence ID" value="KAJ2929435.1"/>
    <property type="molecule type" value="Genomic_DNA"/>
</dbReference>
<proteinExistence type="inferred from homology"/>
<feature type="transmembrane region" description="Helical" evidence="7">
    <location>
        <begin position="92"/>
        <end position="112"/>
    </location>
</feature>
<accession>A0A9W8MEW6</accession>
<feature type="domain" description="Rhodopsin" evidence="8">
    <location>
        <begin position="71"/>
        <end position="220"/>
    </location>
</feature>
<evidence type="ECO:0000256" key="4">
    <source>
        <dbReference type="ARBA" id="ARBA00023136"/>
    </source>
</evidence>
<comment type="similarity">
    <text evidence="5">Belongs to the SAT4 family.</text>
</comment>
<keyword evidence="10" id="KW-1185">Reference proteome</keyword>
<feature type="transmembrane region" description="Helical" evidence="7">
    <location>
        <begin position="169"/>
        <end position="190"/>
    </location>
</feature>
<feature type="compositionally biased region" description="Polar residues" evidence="6">
    <location>
        <begin position="325"/>
        <end position="345"/>
    </location>
</feature>
<protein>
    <recommendedName>
        <fullName evidence="8">Rhodopsin domain-containing protein</fullName>
    </recommendedName>
</protein>
<feature type="transmembrane region" description="Helical" evidence="7">
    <location>
        <begin position="132"/>
        <end position="157"/>
    </location>
</feature>
<evidence type="ECO:0000256" key="2">
    <source>
        <dbReference type="ARBA" id="ARBA00022692"/>
    </source>
</evidence>
<gene>
    <name evidence="9" type="ORF">H1R20_g7664</name>
</gene>
<feature type="transmembrane region" description="Helical" evidence="7">
    <location>
        <begin position="202"/>
        <end position="225"/>
    </location>
</feature>
<dbReference type="GO" id="GO:0016020">
    <property type="term" value="C:membrane"/>
    <property type="evidence" value="ECO:0007669"/>
    <property type="project" value="UniProtKB-SubCell"/>
</dbReference>
<dbReference type="PANTHER" id="PTHR33048:SF47">
    <property type="entry name" value="INTEGRAL MEMBRANE PROTEIN-RELATED"/>
    <property type="match status" value="1"/>
</dbReference>
<evidence type="ECO:0000256" key="1">
    <source>
        <dbReference type="ARBA" id="ARBA00004141"/>
    </source>
</evidence>
<keyword evidence="2 7" id="KW-0812">Transmembrane</keyword>
<dbReference type="InterPro" id="IPR052337">
    <property type="entry name" value="SAT4-like"/>
</dbReference>
<dbReference type="AlphaFoldDB" id="A0A9W8MEW6"/>
<evidence type="ECO:0000256" key="6">
    <source>
        <dbReference type="SAM" id="MobiDB-lite"/>
    </source>
</evidence>
<evidence type="ECO:0000256" key="7">
    <source>
        <dbReference type="SAM" id="Phobius"/>
    </source>
</evidence>
<evidence type="ECO:0000256" key="3">
    <source>
        <dbReference type="ARBA" id="ARBA00022989"/>
    </source>
</evidence>
<dbReference type="OrthoDB" id="444631at2759"/>